<dbReference type="KEGG" id="spet:CEP67_09570"/>
<dbReference type="Proteomes" id="UP000235748">
    <property type="component" value="Unassembled WGS sequence"/>
</dbReference>
<feature type="domain" description="Ribosomal protein eL8/eL30/eS12/Gadd45" evidence="1">
    <location>
        <begin position="10"/>
        <end position="81"/>
    </location>
</feature>
<comment type="caution">
    <text evidence="2">The sequence shown here is derived from an EMBL/GenBank/DDBJ whole genome shotgun (WGS) entry which is preliminary data.</text>
</comment>
<dbReference type="Gene3D" id="3.30.1330.30">
    <property type="match status" value="1"/>
</dbReference>
<dbReference type="GeneID" id="42044081"/>
<organism evidence="2 3">
    <name type="scientific">Staphylococcus pettenkoferi</name>
    <dbReference type="NCBI Taxonomy" id="170573"/>
    <lineage>
        <taxon>Bacteria</taxon>
        <taxon>Bacillati</taxon>
        <taxon>Bacillota</taxon>
        <taxon>Bacilli</taxon>
        <taxon>Bacillales</taxon>
        <taxon>Staphylococcaceae</taxon>
        <taxon>Staphylococcus</taxon>
    </lineage>
</organism>
<evidence type="ECO:0000313" key="2">
    <source>
        <dbReference type="EMBL" id="PMC20775.1"/>
    </source>
</evidence>
<dbReference type="NCBIfam" id="NF010123">
    <property type="entry name" value="PRK13600.1"/>
    <property type="match status" value="1"/>
</dbReference>
<evidence type="ECO:0000313" key="3">
    <source>
        <dbReference type="Proteomes" id="UP000235748"/>
    </source>
</evidence>
<dbReference type="RefSeq" id="WP_002471473.1">
    <property type="nucleotide sequence ID" value="NZ_CP022096.2"/>
</dbReference>
<reference evidence="2 3" key="1">
    <citation type="submission" date="2017-09" db="EMBL/GenBank/DDBJ databases">
        <title>Bacterial strain isolated from the female urinary microbiota.</title>
        <authorList>
            <person name="Thomas-White K."/>
            <person name="Kumar N."/>
            <person name="Forster S."/>
            <person name="Putonti C."/>
            <person name="Lawley T."/>
            <person name="Wolfe A.J."/>
        </authorList>
    </citation>
    <scope>NUCLEOTIDE SEQUENCE [LARGE SCALE GENOMIC DNA]</scope>
    <source>
        <strain evidence="2 3">UMB0834</strain>
    </source>
</reference>
<sequence length="84" mass="9430">MSNEKVARFNKQRYVVGLKQTLKALDKDQVTSLIIAKDVEVYLLTDVLNRINHKAIPIDYFESKRALGSEVGINVDATVVALLK</sequence>
<keyword evidence="2" id="KW-0689">Ribosomal protein</keyword>
<keyword evidence="2" id="KW-0687">Ribonucleoprotein</keyword>
<dbReference type="SUPFAM" id="SSF55315">
    <property type="entry name" value="L30e-like"/>
    <property type="match status" value="1"/>
</dbReference>
<name>A0A1Z3U2M6_9STAP</name>
<gene>
    <name evidence="2" type="ORF">CJ235_03610</name>
</gene>
<dbReference type="GO" id="GO:0005840">
    <property type="term" value="C:ribosome"/>
    <property type="evidence" value="ECO:0007669"/>
    <property type="project" value="UniProtKB-KW"/>
</dbReference>
<dbReference type="EMBL" id="PNGG01000001">
    <property type="protein sequence ID" value="PMC20775.1"/>
    <property type="molecule type" value="Genomic_DNA"/>
</dbReference>
<dbReference type="Pfam" id="PF01248">
    <property type="entry name" value="Ribosomal_L7Ae"/>
    <property type="match status" value="1"/>
</dbReference>
<protein>
    <submittedName>
        <fullName evidence="2">50S ribosomal protein L7ae-like protein</fullName>
    </submittedName>
</protein>
<dbReference type="AlphaFoldDB" id="A0A1Z3U2M6"/>
<evidence type="ECO:0000259" key="1">
    <source>
        <dbReference type="Pfam" id="PF01248"/>
    </source>
</evidence>
<dbReference type="InterPro" id="IPR029064">
    <property type="entry name" value="Ribosomal_eL30-like_sf"/>
</dbReference>
<proteinExistence type="predicted"/>
<dbReference type="STRING" id="170573.GCA_001076995_02230"/>
<accession>A0A1Z3U2M6</accession>
<dbReference type="InterPro" id="IPR004038">
    <property type="entry name" value="Ribosomal_eL8/eL30/eS12/Gad45"/>
</dbReference>